<dbReference type="OrthoDB" id="9987998at2759"/>
<dbReference type="EMBL" id="CAJNRE010005940">
    <property type="protein sequence ID" value="CAF2051556.1"/>
    <property type="molecule type" value="Genomic_DNA"/>
</dbReference>
<comment type="caution">
    <text evidence="1">The sequence shown here is derived from an EMBL/GenBank/DDBJ whole genome shotgun (WGS) entry which is preliminary data.</text>
</comment>
<dbReference type="AlphaFoldDB" id="A0A815CLW2"/>
<name>A0A815CLW2_9BILA</name>
<evidence type="ECO:0000313" key="1">
    <source>
        <dbReference type="EMBL" id="CAF1286042.1"/>
    </source>
</evidence>
<dbReference type="Proteomes" id="UP000663834">
    <property type="component" value="Unassembled WGS sequence"/>
</dbReference>
<protein>
    <submittedName>
        <fullName evidence="1">Uncharacterized protein</fullName>
    </submittedName>
</protein>
<organism evidence="1 3">
    <name type="scientific">Rotaria magnacalcarata</name>
    <dbReference type="NCBI Taxonomy" id="392030"/>
    <lineage>
        <taxon>Eukaryota</taxon>
        <taxon>Metazoa</taxon>
        <taxon>Spiralia</taxon>
        <taxon>Gnathifera</taxon>
        <taxon>Rotifera</taxon>
        <taxon>Eurotatoria</taxon>
        <taxon>Bdelloidea</taxon>
        <taxon>Philodinida</taxon>
        <taxon>Philodinidae</taxon>
        <taxon>Rotaria</taxon>
    </lineage>
</organism>
<dbReference type="Proteomes" id="UP000663824">
    <property type="component" value="Unassembled WGS sequence"/>
</dbReference>
<accession>A0A815CLW2</accession>
<dbReference type="EMBL" id="CAJNOW010000631">
    <property type="protein sequence ID" value="CAF1286042.1"/>
    <property type="molecule type" value="Genomic_DNA"/>
</dbReference>
<reference evidence="1" key="1">
    <citation type="submission" date="2021-02" db="EMBL/GenBank/DDBJ databases">
        <authorList>
            <person name="Nowell W R."/>
        </authorList>
    </citation>
    <scope>NUCLEOTIDE SEQUENCE</scope>
</reference>
<evidence type="ECO:0000313" key="3">
    <source>
        <dbReference type="Proteomes" id="UP000663834"/>
    </source>
</evidence>
<gene>
    <name evidence="1" type="ORF">KQP761_LOCUS4030</name>
    <name evidence="2" type="ORF">MBJ925_LOCUS13134</name>
</gene>
<proteinExistence type="predicted"/>
<evidence type="ECO:0000313" key="2">
    <source>
        <dbReference type="EMBL" id="CAF2051556.1"/>
    </source>
</evidence>
<sequence>MANITNTLDKLWRSFYHIAVVLSKENVSCHVNIDYQIIFTIFDELKMEVRKTIEAIKKGLPSSRPMIFSRDQLEDYIKRIEFANEIMLNLDYLVKLTFDAYITFINTHWETKENFESQEQQRILSERYDMPMTEWQFVVNKIERFHEVVKHFT</sequence>